<gene>
    <name evidence="2" type="ORF">OM944_04790</name>
</gene>
<dbReference type="InterPro" id="IPR010321">
    <property type="entry name" value="DUF922"/>
</dbReference>
<feature type="chain" id="PRO_5045150588" description="DUF922 domain-containing protein" evidence="1">
    <location>
        <begin position="19"/>
        <end position="361"/>
    </location>
</feature>
<keyword evidence="1" id="KW-0732">Signal</keyword>
<evidence type="ECO:0000256" key="1">
    <source>
        <dbReference type="SAM" id="SignalP"/>
    </source>
</evidence>
<protein>
    <recommendedName>
        <fullName evidence="4">DUF922 domain-containing protein</fullName>
    </recommendedName>
</protein>
<evidence type="ECO:0000313" key="2">
    <source>
        <dbReference type="EMBL" id="UZD23810.1"/>
    </source>
</evidence>
<dbReference type="Pfam" id="PF06037">
    <property type="entry name" value="DUF922"/>
    <property type="match status" value="1"/>
</dbReference>
<sequence length="361" mass="41932">MRIIAFLVFLLLVSPALAQEYVLDLATTVSKMAERKYDFSDIIDARAEKAIGIVYSDRRDKLPVSFESSMTRDLLIFYRQFYTASPSSAHQIQVKVYNFDLKEIYQADSKLYRGNVQLSLGFFAEGNAKPVHLVDYNGSLEYRRSPGKLNNINEVVRNLFQKSWEFFDAWIQTQELNHRELAEEVILKVFDPIRPSSRDTVFYDPERPLTWEDFTDRPKPFSKNNATIFASFSIEGSGNMESGSIQQEVHVKAYMLPRQSWVKVKSGYALNHEQMHFDLVRVVADRMVRKLRQLNLEPYLFAAKLNDLYLDAYREMNKVQEAYDSQTRHGLDENMQAKWNLIIQEALTGNYLKLEAQAGIE</sequence>
<evidence type="ECO:0008006" key="4">
    <source>
        <dbReference type="Google" id="ProtNLM"/>
    </source>
</evidence>
<evidence type="ECO:0000313" key="3">
    <source>
        <dbReference type="Proteomes" id="UP001163156"/>
    </source>
</evidence>
<organism evidence="2 3">
    <name type="scientific">Algoriphagus halophytocola</name>
    <dbReference type="NCBI Taxonomy" id="2991499"/>
    <lineage>
        <taxon>Bacteria</taxon>
        <taxon>Pseudomonadati</taxon>
        <taxon>Bacteroidota</taxon>
        <taxon>Cytophagia</taxon>
        <taxon>Cytophagales</taxon>
        <taxon>Cyclobacteriaceae</taxon>
        <taxon>Algoriphagus</taxon>
    </lineage>
</organism>
<name>A0ABY6MJ38_9BACT</name>
<dbReference type="EMBL" id="CP110226">
    <property type="protein sequence ID" value="UZD23810.1"/>
    <property type="molecule type" value="Genomic_DNA"/>
</dbReference>
<dbReference type="Proteomes" id="UP001163156">
    <property type="component" value="Chromosome"/>
</dbReference>
<keyword evidence="3" id="KW-1185">Reference proteome</keyword>
<proteinExistence type="predicted"/>
<reference evidence="2" key="1">
    <citation type="submission" date="2022-10" db="EMBL/GenBank/DDBJ databases">
        <title>Algoriphagus sp. a novel bacteria isolate from halophytes salicornia europaea.</title>
        <authorList>
            <person name="Peng Y."/>
            <person name="Jiang L."/>
            <person name="Lee J."/>
        </authorList>
    </citation>
    <scope>NUCLEOTIDE SEQUENCE</scope>
    <source>
        <strain evidence="2">TR-M5</strain>
    </source>
</reference>
<dbReference type="RefSeq" id="WP_264810463.1">
    <property type="nucleotide sequence ID" value="NZ_CP110226.1"/>
</dbReference>
<feature type="signal peptide" evidence="1">
    <location>
        <begin position="1"/>
        <end position="18"/>
    </location>
</feature>
<accession>A0ABY6MJ38</accession>